<feature type="chain" id="PRO_5030603601" description="Peptidase inhibitor family I36" evidence="2">
    <location>
        <begin position="34"/>
        <end position="180"/>
    </location>
</feature>
<name>A0A7Z1AYK7_9PSEU</name>
<evidence type="ECO:0000256" key="1">
    <source>
        <dbReference type="SAM" id="MobiDB-lite"/>
    </source>
</evidence>
<sequence length="180" mass="19671">MRTMVGRRTRRIVVAALGVVLVFGVFPAGASSAAPGAGDVGTAELDCNQTAHEYENSGYVYFYSREKCDGGNGAKDNSGGDSDHGDDAGQVKNWDNEIDSIVNTTDSHIEFYNYPDYNETAEGKANGDRFCVGPGEWVNALQYYGDASGNKDWWRNSISSHRKVSASTCTRWFGWGTNRE</sequence>
<keyword evidence="2" id="KW-0732">Signal</keyword>
<reference evidence="3 4" key="1">
    <citation type="submission" date="2016-12" db="EMBL/GenBank/DDBJ databases">
        <title>The draft genome sequence of Actinophytocola xinjiangensis.</title>
        <authorList>
            <person name="Wang W."/>
            <person name="Yuan L."/>
        </authorList>
    </citation>
    <scope>NUCLEOTIDE SEQUENCE [LARGE SCALE GENOMIC DNA]</scope>
    <source>
        <strain evidence="3 4">CGMCC 4.4663</strain>
    </source>
</reference>
<evidence type="ECO:0000313" key="3">
    <source>
        <dbReference type="EMBL" id="OLF10655.1"/>
    </source>
</evidence>
<protein>
    <recommendedName>
        <fullName evidence="5">Peptidase inhibitor family I36</fullName>
    </recommendedName>
</protein>
<comment type="caution">
    <text evidence="3">The sequence shown here is derived from an EMBL/GenBank/DDBJ whole genome shotgun (WGS) entry which is preliminary data.</text>
</comment>
<dbReference type="AlphaFoldDB" id="A0A7Z1AYK7"/>
<accession>A0A7Z1AYK7</accession>
<keyword evidence="4" id="KW-1185">Reference proteome</keyword>
<dbReference type="EMBL" id="MSIF01000006">
    <property type="protein sequence ID" value="OLF10655.1"/>
    <property type="molecule type" value="Genomic_DNA"/>
</dbReference>
<evidence type="ECO:0008006" key="5">
    <source>
        <dbReference type="Google" id="ProtNLM"/>
    </source>
</evidence>
<proteinExistence type="predicted"/>
<dbReference type="Proteomes" id="UP000185696">
    <property type="component" value="Unassembled WGS sequence"/>
</dbReference>
<dbReference type="RefSeq" id="WP_075133644.1">
    <property type="nucleotide sequence ID" value="NZ_MSIF01000006.1"/>
</dbReference>
<evidence type="ECO:0000256" key="2">
    <source>
        <dbReference type="SAM" id="SignalP"/>
    </source>
</evidence>
<feature type="region of interest" description="Disordered" evidence="1">
    <location>
        <begin position="73"/>
        <end position="92"/>
    </location>
</feature>
<gene>
    <name evidence="3" type="ORF">BLA60_15920</name>
</gene>
<dbReference type="OrthoDB" id="5192086at2"/>
<feature type="signal peptide" evidence="2">
    <location>
        <begin position="1"/>
        <end position="33"/>
    </location>
</feature>
<organism evidence="3 4">
    <name type="scientific">Actinophytocola xinjiangensis</name>
    <dbReference type="NCBI Taxonomy" id="485602"/>
    <lineage>
        <taxon>Bacteria</taxon>
        <taxon>Bacillati</taxon>
        <taxon>Actinomycetota</taxon>
        <taxon>Actinomycetes</taxon>
        <taxon>Pseudonocardiales</taxon>
        <taxon>Pseudonocardiaceae</taxon>
    </lineage>
</organism>
<evidence type="ECO:0000313" key="4">
    <source>
        <dbReference type="Proteomes" id="UP000185696"/>
    </source>
</evidence>